<proteinExistence type="predicted"/>
<comment type="caution">
    <text evidence="1">The sequence shown here is derived from an EMBL/GenBank/DDBJ whole genome shotgun (WGS) entry which is preliminary data.</text>
</comment>
<gene>
    <name evidence="1" type="ORF">GALL_446270</name>
</gene>
<organism evidence="1">
    <name type="scientific">mine drainage metagenome</name>
    <dbReference type="NCBI Taxonomy" id="410659"/>
    <lineage>
        <taxon>unclassified sequences</taxon>
        <taxon>metagenomes</taxon>
        <taxon>ecological metagenomes</taxon>
    </lineage>
</organism>
<accession>A0A1J5Q1I6</accession>
<name>A0A1J5Q1I6_9ZZZZ</name>
<protein>
    <submittedName>
        <fullName evidence="1">Uncharacterized protein</fullName>
    </submittedName>
</protein>
<dbReference type="EMBL" id="MLJW01002756">
    <property type="protein sequence ID" value="OIQ73732.1"/>
    <property type="molecule type" value="Genomic_DNA"/>
</dbReference>
<sequence length="111" mass="11192">MRELTPFECNMVSGMGNVSSGYSSPPALAASAPILQEVEKDCGLSPAQIEAACAPLMFGAALVGGTLSGATAAVLTSNPIIVNDAVVIGAGASSSLVGDICHDYMRNHCHL</sequence>
<reference evidence="1" key="1">
    <citation type="submission" date="2016-10" db="EMBL/GenBank/DDBJ databases">
        <title>Sequence of Gallionella enrichment culture.</title>
        <authorList>
            <person name="Poehlein A."/>
            <person name="Muehling M."/>
            <person name="Daniel R."/>
        </authorList>
    </citation>
    <scope>NUCLEOTIDE SEQUENCE</scope>
</reference>
<dbReference type="AlphaFoldDB" id="A0A1J5Q1I6"/>
<evidence type="ECO:0000313" key="1">
    <source>
        <dbReference type="EMBL" id="OIQ73732.1"/>
    </source>
</evidence>